<evidence type="ECO:0000313" key="3">
    <source>
        <dbReference type="EMBL" id="CAF5189757.1"/>
    </source>
</evidence>
<feature type="non-terminal residue" evidence="3">
    <location>
        <position position="1"/>
    </location>
</feature>
<feature type="region of interest" description="Disordered" evidence="1">
    <location>
        <begin position="1"/>
        <end position="25"/>
    </location>
</feature>
<dbReference type="Proteomes" id="UP000681720">
    <property type="component" value="Unassembled WGS sequence"/>
</dbReference>
<feature type="compositionally biased region" description="Acidic residues" evidence="1">
    <location>
        <begin position="1"/>
        <end position="13"/>
    </location>
</feature>
<evidence type="ECO:0000256" key="2">
    <source>
        <dbReference type="SAM" id="Phobius"/>
    </source>
</evidence>
<protein>
    <submittedName>
        <fullName evidence="3">Uncharacterized protein</fullName>
    </submittedName>
</protein>
<feature type="transmembrane region" description="Helical" evidence="2">
    <location>
        <begin position="53"/>
        <end position="78"/>
    </location>
</feature>
<reference evidence="3" key="1">
    <citation type="submission" date="2021-02" db="EMBL/GenBank/DDBJ databases">
        <authorList>
            <person name="Nowell W R."/>
        </authorList>
    </citation>
    <scope>NUCLEOTIDE SEQUENCE</scope>
</reference>
<sequence>KVDDDDDDDDNDEYSLSNNSSQWSALEQNKTSSTIPLKVYWPKAPDQPSFYHYVFYSIIYYGISIIFGILSITCMYFTMKTFTEIENYFLTSAIIFIHILTIIFTLVFEIIIILLISLLNAIFFHVTDQEKFFSSVIQIPTVNMIDIKSHQLNHTFTLNQDITLTDVQLRERIRERFVESSIIRAVRDVIGYILFMVIMILVFANT</sequence>
<organism evidence="3 4">
    <name type="scientific">Rotaria magnacalcarata</name>
    <dbReference type="NCBI Taxonomy" id="392030"/>
    <lineage>
        <taxon>Eukaryota</taxon>
        <taxon>Metazoa</taxon>
        <taxon>Spiralia</taxon>
        <taxon>Gnathifera</taxon>
        <taxon>Rotifera</taxon>
        <taxon>Eurotatoria</taxon>
        <taxon>Bdelloidea</taxon>
        <taxon>Philodinida</taxon>
        <taxon>Philodinidae</taxon>
        <taxon>Rotaria</taxon>
    </lineage>
</organism>
<accession>A0A8S3I084</accession>
<dbReference type="AlphaFoldDB" id="A0A8S3I084"/>
<feature type="transmembrane region" description="Helical" evidence="2">
    <location>
        <begin position="90"/>
        <end position="123"/>
    </location>
</feature>
<evidence type="ECO:0000313" key="4">
    <source>
        <dbReference type="Proteomes" id="UP000681720"/>
    </source>
</evidence>
<feature type="transmembrane region" description="Helical" evidence="2">
    <location>
        <begin position="185"/>
        <end position="204"/>
    </location>
</feature>
<proteinExistence type="predicted"/>
<comment type="caution">
    <text evidence="3">The sequence shown here is derived from an EMBL/GenBank/DDBJ whole genome shotgun (WGS) entry which is preliminary data.</text>
</comment>
<evidence type="ECO:0000256" key="1">
    <source>
        <dbReference type="SAM" id="MobiDB-lite"/>
    </source>
</evidence>
<feature type="non-terminal residue" evidence="3">
    <location>
        <position position="206"/>
    </location>
</feature>
<keyword evidence="2" id="KW-1133">Transmembrane helix</keyword>
<dbReference type="EMBL" id="CAJOBJ010336647">
    <property type="protein sequence ID" value="CAF5189757.1"/>
    <property type="molecule type" value="Genomic_DNA"/>
</dbReference>
<name>A0A8S3I084_9BILA</name>
<feature type="compositionally biased region" description="Polar residues" evidence="1">
    <location>
        <begin position="14"/>
        <end position="25"/>
    </location>
</feature>
<gene>
    <name evidence="3" type="ORF">GIL414_LOCUS72546</name>
</gene>
<keyword evidence="2" id="KW-0472">Membrane</keyword>
<keyword evidence="2" id="KW-0812">Transmembrane</keyword>